<proteinExistence type="predicted"/>
<dbReference type="HOGENOM" id="CLU_1684263_0_0_10"/>
<name>A9E892_9FLAO</name>
<sequence length="156" mass="18552">MQNPYIFNLRLKNRKIESWTEFKSGKILATLSSPLTGSDYKIYVITWQKNIVYIGTTRDRIKNRLNSGLKGSPKKGYHGYKWKDQEEIRVFIWNFPALNKEQTENIEAELAYIVRKKTGKWPKFQNEIHFNNKYEQKGKHMAENIYETVMDNLNLT</sequence>
<comment type="caution">
    <text evidence="1">The sequence shown here is derived from an EMBL/GenBank/DDBJ whole genome shotgun (WGS) entry which is preliminary data.</text>
</comment>
<accession>A9E892</accession>
<evidence type="ECO:0000313" key="1">
    <source>
        <dbReference type="EMBL" id="EDP94760.1"/>
    </source>
</evidence>
<dbReference type="STRING" id="391587.KAOT1_01000"/>
<dbReference type="AlphaFoldDB" id="A9E892"/>
<dbReference type="RefSeq" id="WP_007092776.1">
    <property type="nucleotide sequence ID" value="NZ_CP142125.1"/>
</dbReference>
<protein>
    <recommendedName>
        <fullName evidence="3">GIY-YIG domain-containing protein</fullName>
    </recommendedName>
</protein>
<evidence type="ECO:0000313" key="2">
    <source>
        <dbReference type="Proteomes" id="UP000002945"/>
    </source>
</evidence>
<evidence type="ECO:0008006" key="3">
    <source>
        <dbReference type="Google" id="ProtNLM"/>
    </source>
</evidence>
<organism evidence="1 2">
    <name type="scientific">Kordia algicida OT-1</name>
    <dbReference type="NCBI Taxonomy" id="391587"/>
    <lineage>
        <taxon>Bacteria</taxon>
        <taxon>Pseudomonadati</taxon>
        <taxon>Bacteroidota</taxon>
        <taxon>Flavobacteriia</taxon>
        <taxon>Flavobacteriales</taxon>
        <taxon>Flavobacteriaceae</taxon>
        <taxon>Kordia</taxon>
    </lineage>
</organism>
<dbReference type="Proteomes" id="UP000002945">
    <property type="component" value="Unassembled WGS sequence"/>
</dbReference>
<keyword evidence="2" id="KW-1185">Reference proteome</keyword>
<dbReference type="OrthoDB" id="7067843at2"/>
<dbReference type="EMBL" id="ABIB01000013">
    <property type="protein sequence ID" value="EDP94760.1"/>
    <property type="molecule type" value="Genomic_DNA"/>
</dbReference>
<reference evidence="1 2" key="1">
    <citation type="journal article" date="2011" name="J. Bacteriol.">
        <title>Genome sequence of the algicidal bacterium Kordia algicida OT-1.</title>
        <authorList>
            <person name="Lee H.S."/>
            <person name="Kang S.G."/>
            <person name="Kwon K.K."/>
            <person name="Lee J.H."/>
            <person name="Kim S.J."/>
        </authorList>
    </citation>
    <scope>NUCLEOTIDE SEQUENCE [LARGE SCALE GENOMIC DNA]</scope>
    <source>
        <strain evidence="1 2">OT-1</strain>
    </source>
</reference>
<dbReference type="eggNOG" id="ENOG5032T0N">
    <property type="taxonomic scope" value="Bacteria"/>
</dbReference>
<gene>
    <name evidence="1" type="ORF">KAOT1_01000</name>
</gene>